<dbReference type="PANTHER" id="PTHR43639:SF1">
    <property type="entry name" value="SHORT-CHAIN DEHYDROGENASE_REDUCTASE FAMILY PROTEIN"/>
    <property type="match status" value="1"/>
</dbReference>
<comment type="caution">
    <text evidence="4">The sequence shown here is derived from an EMBL/GenBank/DDBJ whole genome shotgun (WGS) entry which is preliminary data.</text>
</comment>
<organism evidence="4 5">
    <name type="scientific">Variovorax ureilyticus</name>
    <dbReference type="NCBI Taxonomy" id="1836198"/>
    <lineage>
        <taxon>Bacteria</taxon>
        <taxon>Pseudomonadati</taxon>
        <taxon>Pseudomonadota</taxon>
        <taxon>Betaproteobacteria</taxon>
        <taxon>Burkholderiales</taxon>
        <taxon>Comamonadaceae</taxon>
        <taxon>Variovorax</taxon>
    </lineage>
</organism>
<evidence type="ECO:0000256" key="1">
    <source>
        <dbReference type="ARBA" id="ARBA00006484"/>
    </source>
</evidence>
<dbReference type="InterPro" id="IPR002347">
    <property type="entry name" value="SDR_fam"/>
</dbReference>
<protein>
    <submittedName>
        <fullName evidence="4">SDR family oxidoreductase</fullName>
    </submittedName>
</protein>
<sequence length="292" mass="30377">MAPTSPRQGVLVTGGGRRLGAAVCEAFARAGWRVWCQYRASREQALALCARLQGEGHDATAVEADIAAEESRQALIARIAASGPLACIVNNASAFEPDTALDFDADAALRQIGVNLVAPLSFARLLAKTATAGDGIDRSTIHVLDQKVYNLNPDYFSYTVSKLALERAVALQAQALAPAVRICGVAPGILYPSGPQNEANFAKASRANLLRRPIDPADVARACVFLAETPSVTGTTLCVDNGQHLVPLPRDIMFVVDELLTPPASPTSCGSAPPQGGAPLRPGEAGSAGALD</sequence>
<dbReference type="PRINTS" id="PR00081">
    <property type="entry name" value="GDHRDH"/>
</dbReference>
<keyword evidence="5" id="KW-1185">Reference proteome</keyword>
<dbReference type="SUPFAM" id="SSF51735">
    <property type="entry name" value="NAD(P)-binding Rossmann-fold domains"/>
    <property type="match status" value="1"/>
</dbReference>
<dbReference type="InterPro" id="IPR036291">
    <property type="entry name" value="NAD(P)-bd_dom_sf"/>
</dbReference>
<evidence type="ECO:0000256" key="2">
    <source>
        <dbReference type="ARBA" id="ARBA00023002"/>
    </source>
</evidence>
<dbReference type="Pfam" id="PF13561">
    <property type="entry name" value="adh_short_C2"/>
    <property type="match status" value="1"/>
</dbReference>
<gene>
    <name evidence="4" type="ORF">WKW77_21255</name>
</gene>
<dbReference type="PANTHER" id="PTHR43639">
    <property type="entry name" value="OXIDOREDUCTASE, SHORT-CHAIN DEHYDROGENASE/REDUCTASE FAMILY (AFU_ORTHOLOGUE AFUA_5G02870)"/>
    <property type="match status" value="1"/>
</dbReference>
<reference evidence="4 5" key="1">
    <citation type="submission" date="2024-03" db="EMBL/GenBank/DDBJ databases">
        <title>Novel species of the genus Variovorax.</title>
        <authorList>
            <person name="Liu Q."/>
            <person name="Xin Y.-H."/>
        </authorList>
    </citation>
    <scope>NUCLEOTIDE SEQUENCE [LARGE SCALE GENOMIC DNA]</scope>
    <source>
        <strain evidence="4 5">KACC 18899</strain>
    </source>
</reference>
<dbReference type="Gene3D" id="3.40.50.720">
    <property type="entry name" value="NAD(P)-binding Rossmann-like Domain"/>
    <property type="match status" value="1"/>
</dbReference>
<proteinExistence type="inferred from homology"/>
<keyword evidence="2" id="KW-0560">Oxidoreductase</keyword>
<evidence type="ECO:0000313" key="5">
    <source>
        <dbReference type="Proteomes" id="UP001365846"/>
    </source>
</evidence>
<dbReference type="EMBL" id="JBBKZU010000009">
    <property type="protein sequence ID" value="MEJ8813628.1"/>
    <property type="molecule type" value="Genomic_DNA"/>
</dbReference>
<feature type="region of interest" description="Disordered" evidence="3">
    <location>
        <begin position="265"/>
        <end position="292"/>
    </location>
</feature>
<evidence type="ECO:0000313" key="4">
    <source>
        <dbReference type="EMBL" id="MEJ8813628.1"/>
    </source>
</evidence>
<dbReference type="RefSeq" id="WP_340358866.1">
    <property type="nucleotide sequence ID" value="NZ_JBBKZU010000009.1"/>
</dbReference>
<accession>A0ABU8VJ36</accession>
<comment type="similarity">
    <text evidence="1">Belongs to the short-chain dehydrogenases/reductases (SDR) family.</text>
</comment>
<dbReference type="Proteomes" id="UP001365846">
    <property type="component" value="Unassembled WGS sequence"/>
</dbReference>
<evidence type="ECO:0000256" key="3">
    <source>
        <dbReference type="SAM" id="MobiDB-lite"/>
    </source>
</evidence>
<name>A0ABU8VJ36_9BURK</name>